<name>A0A2M8WVD2_9MICO</name>
<dbReference type="Gene3D" id="3.20.20.30">
    <property type="entry name" value="Luciferase-like domain"/>
    <property type="match status" value="1"/>
</dbReference>
<sequence length="356" mass="39071">MHGDGGTVGSMRFGLFVPQGWRQDLTGIDPADQWEVMRSIARHADTAFAGEGLPGAAHAWESIWVYDHFHTVPEPVHEATHEAWSLVNAFAASTDRVRLGQMCTCMAYRNPAYLAKVATTADIVSGGRVEMGIGAGWYEHEWRAYGYGFPSAGERLKALEEGVDIMAQMWRTGAATLDGSVYQVDGALCYPQPLQHAAGDDTGPSIPLWIAGGGEKKTLRIAAQWAQYTNFGGDAETFKHKSEVLARHCTDLGRDFGTITRSGNFNVVIGETQADVEDRLRWVGEHYRKTVSEDAAEREVADLRGAPLTGTVEQVSERIAELRGLGLEYLIAYFPGIAYDRSGVELFEREVVPAFL</sequence>
<evidence type="ECO:0000256" key="3">
    <source>
        <dbReference type="ARBA" id="ARBA00023002"/>
    </source>
</evidence>
<dbReference type="Pfam" id="PF00296">
    <property type="entry name" value="Bac_luciferase"/>
    <property type="match status" value="1"/>
</dbReference>
<dbReference type="GO" id="GO:0008726">
    <property type="term" value="F:alkanesulfonate monooxygenase activity"/>
    <property type="evidence" value="ECO:0007669"/>
    <property type="project" value="TreeGrafter"/>
</dbReference>
<evidence type="ECO:0000313" key="6">
    <source>
        <dbReference type="EMBL" id="PJI94880.1"/>
    </source>
</evidence>
<dbReference type="PANTHER" id="PTHR42847:SF8">
    <property type="entry name" value="CONSERVED PROTEIN"/>
    <property type="match status" value="1"/>
</dbReference>
<proteinExistence type="predicted"/>
<dbReference type="SUPFAM" id="SSF51679">
    <property type="entry name" value="Bacterial luciferase-like"/>
    <property type="match status" value="1"/>
</dbReference>
<evidence type="ECO:0000256" key="2">
    <source>
        <dbReference type="ARBA" id="ARBA00022643"/>
    </source>
</evidence>
<feature type="domain" description="Luciferase-like" evidence="5">
    <location>
        <begin position="59"/>
        <end position="327"/>
    </location>
</feature>
<dbReference type="InterPro" id="IPR036661">
    <property type="entry name" value="Luciferase-like_sf"/>
</dbReference>
<dbReference type="AlphaFoldDB" id="A0A2M8WVD2"/>
<dbReference type="GO" id="GO:0046306">
    <property type="term" value="P:alkanesulfonate catabolic process"/>
    <property type="evidence" value="ECO:0007669"/>
    <property type="project" value="TreeGrafter"/>
</dbReference>
<dbReference type="PANTHER" id="PTHR42847">
    <property type="entry name" value="ALKANESULFONATE MONOOXYGENASE"/>
    <property type="match status" value="1"/>
</dbReference>
<gene>
    <name evidence="6" type="ORF">CLV34_0728</name>
</gene>
<keyword evidence="4" id="KW-0503">Monooxygenase</keyword>
<dbReference type="NCBIfam" id="TIGR03560">
    <property type="entry name" value="F420_Rv1855c"/>
    <property type="match status" value="1"/>
</dbReference>
<dbReference type="Proteomes" id="UP000231586">
    <property type="component" value="Unassembled WGS sequence"/>
</dbReference>
<dbReference type="InterPro" id="IPR050172">
    <property type="entry name" value="SsuD_RutA_monooxygenase"/>
</dbReference>
<keyword evidence="7" id="KW-1185">Reference proteome</keyword>
<keyword evidence="3" id="KW-0560">Oxidoreductase</keyword>
<evidence type="ECO:0000313" key="7">
    <source>
        <dbReference type="Proteomes" id="UP000231586"/>
    </source>
</evidence>
<evidence type="ECO:0000256" key="4">
    <source>
        <dbReference type="ARBA" id="ARBA00023033"/>
    </source>
</evidence>
<reference evidence="6 7" key="1">
    <citation type="submission" date="2017-11" db="EMBL/GenBank/DDBJ databases">
        <title>Genomic Encyclopedia of Archaeal and Bacterial Type Strains, Phase II (KMG-II): From Individual Species to Whole Genera.</title>
        <authorList>
            <person name="Goeker M."/>
        </authorList>
    </citation>
    <scope>NUCLEOTIDE SEQUENCE [LARGE SCALE GENOMIC DNA]</scope>
    <source>
        <strain evidence="6 7">DSM 22413</strain>
    </source>
</reference>
<accession>A0A2M8WVD2</accession>
<keyword evidence="1" id="KW-0285">Flavoprotein</keyword>
<evidence type="ECO:0000259" key="5">
    <source>
        <dbReference type="Pfam" id="PF00296"/>
    </source>
</evidence>
<dbReference type="EMBL" id="PGTZ01000006">
    <property type="protein sequence ID" value="PJI94880.1"/>
    <property type="molecule type" value="Genomic_DNA"/>
</dbReference>
<dbReference type="InterPro" id="IPR011251">
    <property type="entry name" value="Luciferase-like_dom"/>
</dbReference>
<organism evidence="6 7">
    <name type="scientific">Luteimicrobium subarcticum</name>
    <dbReference type="NCBI Taxonomy" id="620910"/>
    <lineage>
        <taxon>Bacteria</taxon>
        <taxon>Bacillati</taxon>
        <taxon>Actinomycetota</taxon>
        <taxon>Actinomycetes</taxon>
        <taxon>Micrococcales</taxon>
        <taxon>Luteimicrobium</taxon>
    </lineage>
</organism>
<comment type="caution">
    <text evidence="6">The sequence shown here is derived from an EMBL/GenBank/DDBJ whole genome shotgun (WGS) entry which is preliminary data.</text>
</comment>
<protein>
    <submittedName>
        <fullName evidence="6">F420-dependent oxidoreductase-like protein</fullName>
    </submittedName>
</protein>
<dbReference type="InterPro" id="IPR019952">
    <property type="entry name" value="F420_OxRdatse_Rv1855c_pred"/>
</dbReference>
<keyword evidence="2" id="KW-0288">FMN</keyword>
<evidence type="ECO:0000256" key="1">
    <source>
        <dbReference type="ARBA" id="ARBA00022630"/>
    </source>
</evidence>